<reference evidence="1 2" key="1">
    <citation type="submission" date="2024-09" db="EMBL/GenBank/DDBJ databases">
        <authorList>
            <person name="Sun Q."/>
            <person name="Mori K."/>
        </authorList>
    </citation>
    <scope>NUCLEOTIDE SEQUENCE [LARGE SCALE GENOMIC DNA]</scope>
    <source>
        <strain evidence="1 2">CCM 7609</strain>
    </source>
</reference>
<organism evidence="1 2">
    <name type="scientific">Citricoccus parietis</name>
    <dbReference type="NCBI Taxonomy" id="592307"/>
    <lineage>
        <taxon>Bacteria</taxon>
        <taxon>Bacillati</taxon>
        <taxon>Actinomycetota</taxon>
        <taxon>Actinomycetes</taxon>
        <taxon>Micrococcales</taxon>
        <taxon>Micrococcaceae</taxon>
        <taxon>Citricoccus</taxon>
    </lineage>
</organism>
<keyword evidence="2" id="KW-1185">Reference proteome</keyword>
<protein>
    <recommendedName>
        <fullName evidence="3">Secreted protein</fullName>
    </recommendedName>
</protein>
<gene>
    <name evidence="1" type="ORF">ACFFX0_08505</name>
</gene>
<accession>A0ABV5FYC5</accession>
<evidence type="ECO:0008006" key="3">
    <source>
        <dbReference type="Google" id="ProtNLM"/>
    </source>
</evidence>
<evidence type="ECO:0000313" key="1">
    <source>
        <dbReference type="EMBL" id="MFB9071233.1"/>
    </source>
</evidence>
<proteinExistence type="predicted"/>
<evidence type="ECO:0000313" key="2">
    <source>
        <dbReference type="Proteomes" id="UP001589575"/>
    </source>
</evidence>
<name>A0ABV5FYC5_9MICC</name>
<dbReference type="EMBL" id="JBHMFI010000001">
    <property type="protein sequence ID" value="MFB9071233.1"/>
    <property type="molecule type" value="Genomic_DNA"/>
</dbReference>
<sequence>MRFTKSRPVVNLLVANLAVRVSSTWCQPVRPASEISDGVSFCFGSLMNPSCRRPSLRSTSGRSSAGALAAAAAAAVAAA</sequence>
<comment type="caution">
    <text evidence="1">The sequence shown here is derived from an EMBL/GenBank/DDBJ whole genome shotgun (WGS) entry which is preliminary data.</text>
</comment>
<dbReference type="Proteomes" id="UP001589575">
    <property type="component" value="Unassembled WGS sequence"/>
</dbReference>